<evidence type="ECO:0000256" key="1">
    <source>
        <dbReference type="SAM" id="MobiDB-lite"/>
    </source>
</evidence>
<dbReference type="InterPro" id="IPR036844">
    <property type="entry name" value="Hint_dom_sf"/>
</dbReference>
<dbReference type="SUPFAM" id="SSF51294">
    <property type="entry name" value="Hedgehog/intein (Hint) domain"/>
    <property type="match status" value="1"/>
</dbReference>
<keyword evidence="3" id="KW-1185">Reference proteome</keyword>
<feature type="compositionally biased region" description="Low complexity" evidence="1">
    <location>
        <begin position="648"/>
        <end position="664"/>
    </location>
</feature>
<gene>
    <name evidence="2" type="ORF">Strvi_0039</name>
</gene>
<evidence type="ECO:0008006" key="4">
    <source>
        <dbReference type="Google" id="ProtNLM"/>
    </source>
</evidence>
<name>G2PHH0_STRV4</name>
<feature type="region of interest" description="Disordered" evidence="1">
    <location>
        <begin position="817"/>
        <end position="841"/>
    </location>
</feature>
<evidence type="ECO:0000313" key="3">
    <source>
        <dbReference type="Proteomes" id="UP000008703"/>
    </source>
</evidence>
<geneLocation type="plasmid" evidence="2 3">
    <name>pSTRVI02</name>
</geneLocation>
<dbReference type="HOGENOM" id="CLU_338293_0_0_11"/>
<dbReference type="eggNOG" id="COG1372">
    <property type="taxonomic scope" value="Bacteria"/>
</dbReference>
<protein>
    <recommendedName>
        <fullName evidence="4">Portal protein</fullName>
    </recommendedName>
</protein>
<proteinExistence type="predicted"/>
<reference evidence="2" key="1">
    <citation type="submission" date="2011-08" db="EMBL/GenBank/DDBJ databases">
        <title>Complete sequence of plasmid 2 of Streptomyces violaceusniger Tu 4113.</title>
        <authorList>
            <consortium name="US DOE Joint Genome Institute"/>
            <person name="Lucas S."/>
            <person name="Han J."/>
            <person name="Lapidus A."/>
            <person name="Cheng J.-F."/>
            <person name="Goodwin L."/>
            <person name="Pitluck S."/>
            <person name="Peters L."/>
            <person name="Ivanova N."/>
            <person name="Daligault H."/>
            <person name="Detter J.C."/>
            <person name="Han C."/>
            <person name="Tapia R."/>
            <person name="Land M."/>
            <person name="Hauser L."/>
            <person name="Kyrpides N."/>
            <person name="Ivanova N."/>
            <person name="Pagani I."/>
            <person name="Hagen A."/>
            <person name="Katz L."/>
            <person name="Fiedler H.-P."/>
            <person name="Keasling J."/>
            <person name="Fortman J."/>
            <person name="Woyke T."/>
        </authorList>
    </citation>
    <scope>NUCLEOTIDE SEQUENCE [LARGE SCALE GENOMIC DNA]</scope>
    <source>
        <strain evidence="2">Tu 4113</strain>
        <plasmid evidence="2">pSTRVI02</plasmid>
    </source>
</reference>
<keyword evidence="2" id="KW-0614">Plasmid</keyword>
<dbReference type="KEGG" id="svl:Strvi_0039"/>
<feature type="compositionally biased region" description="Basic and acidic residues" evidence="1">
    <location>
        <begin position="680"/>
        <end position="691"/>
    </location>
</feature>
<feature type="region of interest" description="Disordered" evidence="1">
    <location>
        <begin position="635"/>
        <end position="706"/>
    </location>
</feature>
<evidence type="ECO:0000313" key="2">
    <source>
        <dbReference type="EMBL" id="AEM88816.1"/>
    </source>
</evidence>
<feature type="compositionally biased region" description="Polar residues" evidence="1">
    <location>
        <begin position="820"/>
        <end position="841"/>
    </location>
</feature>
<dbReference type="AlphaFoldDB" id="G2PHH0"/>
<organism evidence="2 3">
    <name type="scientific">Streptomyces violaceusniger (strain Tu 4113)</name>
    <dbReference type="NCBI Taxonomy" id="653045"/>
    <lineage>
        <taxon>Bacteria</taxon>
        <taxon>Bacillati</taxon>
        <taxon>Actinomycetota</taxon>
        <taxon>Actinomycetes</taxon>
        <taxon>Kitasatosporales</taxon>
        <taxon>Streptomycetaceae</taxon>
        <taxon>Streptomyces</taxon>
        <taxon>Streptomyces violaceusniger group</taxon>
    </lineage>
</organism>
<dbReference type="Proteomes" id="UP000008703">
    <property type="component" value="Plasmid pSTRVI02"/>
</dbReference>
<accession>G2PHH0</accession>
<dbReference type="Gene3D" id="2.170.16.10">
    <property type="entry name" value="Hedgehog/Intein (Hint) domain"/>
    <property type="match status" value="1"/>
</dbReference>
<feature type="compositionally biased region" description="Low complexity" evidence="1">
    <location>
        <begin position="696"/>
        <end position="706"/>
    </location>
</feature>
<dbReference type="RefSeq" id="WP_014043751.1">
    <property type="nucleotide sequence ID" value="NC_015952.1"/>
</dbReference>
<sequence length="841" mass="91514">MFPRVTRRSTVTHTRQIVLPDDNPHPPRTIGTATIASAALITRDRVRPVSQAADWQIDAWELYDSVPELRFGIGWIANACSRARLYIGRIDPEGTAAPVAIENSDPGMDKVLQPYYELFGGQLGQGEMLRRLATHINLVGETYICGYDHPEDHERIWQVVNSAEVANSTAGTMQITPPDEPDPVEIDTDNAALIRIWRPHPRRNWYPDSPVISLRGACKELLDLSGHISASAESRLAGAGLLFLPDELTFPQPAAGEGVNPIHSDPFTASLIEAMMTPLRDRGSASAVVPIVVRGPAEAGNGIKHFSFSTPLDAAAADLRDAATKRIASGLDIPAEILLGIADINHWCVPETTQILTRDGWKTFDQLKRGEEVMTLDHQTGLPQWGPCEEINTWNVLAEPMVEIHGEGHHSLTTHAHRWPVRSRHGVPMWVTSKELLSAELGYFHIITDTDTGAAGLSLEARGRFTPQKGQVTETYYTGTIWCPTTPNRTWLARHEDTVFWTGNSVWALEESSIKIHIEPLLALICDALTYQYLRPSLESLGVADVEQYALWYDVSDLVQQANRPQQALQAYQQGALGEAALRSVLGFGEEDAPTKEERNRHVLQSVVATQGLIAPLLLPLLGIDTPDLREYAANQVASSSPVPPKQGPQGAPGQQNKSSSAGGATSGAGGKKAPQKSGRPAEEGAKDRPQPKQKGAPAGPSAPGAAALEKAVELAAVRALDKAGGWLLSRQPRPVRAQYREVPQHEIHVHLEPNPEQTDLMLAGAYRDLHLVLPECPCTHELVDVYVRALISEGRPHDPVLLRAVMAERGCPEWADLSATPSETDTSVPDGSKGSTVIKG</sequence>
<dbReference type="EMBL" id="CP002996">
    <property type="protein sequence ID" value="AEM88816.1"/>
    <property type="molecule type" value="Genomic_DNA"/>
</dbReference>